<dbReference type="EMBL" id="CP000113">
    <property type="protein sequence ID" value="ABF87337.1"/>
    <property type="molecule type" value="Genomic_DNA"/>
</dbReference>
<reference evidence="2 3" key="1">
    <citation type="journal article" date="2006" name="Proc. Natl. Acad. Sci. U.S.A.">
        <title>Evolution of sensory complexity recorded in a myxobacterial genome.</title>
        <authorList>
            <person name="Goldman B.S."/>
            <person name="Nierman W.C."/>
            <person name="Kaiser D."/>
            <person name="Slater S.C."/>
            <person name="Durkin A.S."/>
            <person name="Eisen J.A."/>
            <person name="Ronning C.M."/>
            <person name="Barbazuk W.B."/>
            <person name="Blanchard M."/>
            <person name="Field C."/>
            <person name="Halling C."/>
            <person name="Hinkle G."/>
            <person name="Iartchuk O."/>
            <person name="Kim H.S."/>
            <person name="Mackenzie C."/>
            <person name="Madupu R."/>
            <person name="Miller N."/>
            <person name="Shvartsbeyn A."/>
            <person name="Sullivan S.A."/>
            <person name="Vaudin M."/>
            <person name="Wiegand R."/>
            <person name="Kaplan H.B."/>
        </authorList>
    </citation>
    <scope>NUCLEOTIDE SEQUENCE [LARGE SCALE GENOMIC DNA]</scope>
    <source>
        <strain evidence="3">DK1622</strain>
    </source>
</reference>
<protein>
    <submittedName>
        <fullName evidence="2">Uncharacterized protein</fullName>
    </submittedName>
</protein>
<name>Q1D1Q5_MYXXD</name>
<dbReference type="Proteomes" id="UP000002402">
    <property type="component" value="Chromosome"/>
</dbReference>
<accession>Q1D1Q5</accession>
<evidence type="ECO:0000256" key="1">
    <source>
        <dbReference type="SAM" id="MobiDB-lite"/>
    </source>
</evidence>
<evidence type="ECO:0000313" key="2">
    <source>
        <dbReference type="EMBL" id="ABF87337.1"/>
    </source>
</evidence>
<organism evidence="2 3">
    <name type="scientific">Myxococcus xanthus (strain DK1622)</name>
    <dbReference type="NCBI Taxonomy" id="246197"/>
    <lineage>
        <taxon>Bacteria</taxon>
        <taxon>Pseudomonadati</taxon>
        <taxon>Myxococcota</taxon>
        <taxon>Myxococcia</taxon>
        <taxon>Myxococcales</taxon>
        <taxon>Cystobacterineae</taxon>
        <taxon>Myxococcaceae</taxon>
        <taxon>Myxococcus</taxon>
    </lineage>
</organism>
<dbReference type="KEGG" id="mxa:MXAN_5266"/>
<dbReference type="InterPro" id="IPR036278">
    <property type="entry name" value="Sialidase_sf"/>
</dbReference>
<dbReference type="SUPFAM" id="SSF50939">
    <property type="entry name" value="Sialidases"/>
    <property type="match status" value="1"/>
</dbReference>
<gene>
    <name evidence="2" type="ordered locus">MXAN_5266</name>
</gene>
<feature type="compositionally biased region" description="Polar residues" evidence="1">
    <location>
        <begin position="1"/>
        <end position="15"/>
    </location>
</feature>
<feature type="region of interest" description="Disordered" evidence="1">
    <location>
        <begin position="1"/>
        <end position="25"/>
    </location>
</feature>
<dbReference type="AlphaFoldDB" id="Q1D1Q5"/>
<keyword evidence="3" id="KW-1185">Reference proteome</keyword>
<sequence length="360" mass="38685">MKTLSSWSLTCTPTTRGEAPKHPQSPFETMERVSMRGLSQLTARCAGLWVLAAAPAWAQQQEEVWLDTRSAAPVMSQMVLKQGWPHLVTMQGTFNVWGNNIVPGPQSGQPEPAPMFPSPGVTNRNVGFDPEFVFAGVKPPAVAPLRASFIQLSLDGGKTWAHPASTADFNAAEHKYGYEVTGGESALQVRIADKPVTDNSGRLKIVVVPAEELWLNTRSAAPVPSKQVLQKGKPYRVTMQGTFNVWGNNIVPGPQSGQPEPAPMFPSPGVTNRNVGFDPEFAFAGVKPPAAAPLRMSAVQVSLDGGKTWKHPASTADFNAAEHKYTYDLTGEDAPLQVRFADSPVNDNSGLVRILVLPGA</sequence>
<proteinExistence type="predicted"/>
<dbReference type="EnsemblBacteria" id="ABF87337">
    <property type="protein sequence ID" value="ABF87337"/>
    <property type="gene ID" value="MXAN_5266"/>
</dbReference>
<evidence type="ECO:0000313" key="3">
    <source>
        <dbReference type="Proteomes" id="UP000002402"/>
    </source>
</evidence>
<dbReference type="HOGENOM" id="CLU_769084_0_0_7"/>